<feature type="transmembrane region" description="Helical" evidence="1">
    <location>
        <begin position="168"/>
        <end position="187"/>
    </location>
</feature>
<dbReference type="EMBL" id="CZVI01000010">
    <property type="protein sequence ID" value="CUS86116.1"/>
    <property type="molecule type" value="Genomic_DNA"/>
</dbReference>
<organism evidence="4 5">
    <name type="scientific">Candidatus Kryptonium thompsonii</name>
    <dbReference type="NCBI Taxonomy" id="1633631"/>
    <lineage>
        <taxon>Bacteria</taxon>
        <taxon>Pseudomonadati</taxon>
        <taxon>Candidatus Kryptoniota</taxon>
        <taxon>Candidatus Kryptonium</taxon>
    </lineage>
</organism>
<keyword evidence="1" id="KW-0812">Transmembrane</keyword>
<evidence type="ECO:0000313" key="6">
    <source>
        <dbReference type="Proteomes" id="UP000182200"/>
    </source>
</evidence>
<dbReference type="AlphaFoldDB" id="A0A0P1LV97"/>
<dbReference type="EMBL" id="FAOP01000010">
    <property type="protein sequence ID" value="CUU08675.1"/>
    <property type="molecule type" value="Genomic_DNA"/>
</dbReference>
<sequence>MTLSSAILAHLLFAYTLLIEPILGVRQYQKLKQLIQIDPYARQRFYRRILIIEWTLAVIIMLILLSVPSPMRAIGLVIPQFNSLNKGFLFGVTLGLLVSTLALAVLVWKSPALAQRLRKMLESVAALLPATQGERYTFAFVALTAGICEELLFRGFLLFYLAYFFPALPQWGAILISSAIFGLAHAYQGWKGVLGTGLIGLVLAFVYVLTGSLLPSMLLHALIDLRILVLWQPTT</sequence>
<keyword evidence="1" id="KW-1133">Transmembrane helix</keyword>
<proteinExistence type="predicted"/>
<gene>
    <name evidence="4" type="ORF">JGI4_02154</name>
    <name evidence="3" type="ORF">JGI8_00967</name>
</gene>
<accession>A0A0P1LVQ6</accession>
<accession>A0A0P1MJ25</accession>
<dbReference type="Pfam" id="PF02517">
    <property type="entry name" value="Rce1-like"/>
    <property type="match status" value="1"/>
</dbReference>
<accession>A0A0P1NUH9</accession>
<reference evidence="4 5" key="2">
    <citation type="submission" date="2015-11" db="EMBL/GenBank/DDBJ databases">
        <authorList>
            <person name="Zhang Y."/>
            <person name="Guo Z."/>
        </authorList>
    </citation>
    <scope>NUCLEOTIDE SEQUENCE [LARGE SCALE GENOMIC DNA]</scope>
    <source>
        <strain evidence="4">JGI-4</strain>
    </source>
</reference>
<keyword evidence="6" id="KW-1185">Reference proteome</keyword>
<dbReference type="GO" id="GO:0080120">
    <property type="term" value="P:CAAX-box protein maturation"/>
    <property type="evidence" value="ECO:0007669"/>
    <property type="project" value="UniProtKB-ARBA"/>
</dbReference>
<evidence type="ECO:0000313" key="5">
    <source>
        <dbReference type="Proteomes" id="UP000182011"/>
    </source>
</evidence>
<keyword evidence="1" id="KW-0472">Membrane</keyword>
<dbReference type="Proteomes" id="UP000182011">
    <property type="component" value="Unassembled WGS sequence"/>
</dbReference>
<evidence type="ECO:0000313" key="4">
    <source>
        <dbReference type="EMBL" id="CUU08675.1"/>
    </source>
</evidence>
<accession>A0A0P1P7B6</accession>
<accession>A0A0P1M911</accession>
<feature type="transmembrane region" description="Helical" evidence="1">
    <location>
        <begin position="199"/>
        <end position="223"/>
    </location>
</feature>
<dbReference type="GO" id="GO:0006508">
    <property type="term" value="P:proteolysis"/>
    <property type="evidence" value="ECO:0007669"/>
    <property type="project" value="UniProtKB-KW"/>
</dbReference>
<dbReference type="PANTHER" id="PTHR43592:SF7">
    <property type="entry name" value="CAAX AMINO TERMINAL PROTEASE FAMILY PROTEIN"/>
    <property type="match status" value="1"/>
</dbReference>
<accession>A0A0P1MC36</accession>
<feature type="domain" description="CAAX prenyl protease 2/Lysostaphin resistance protein A-like" evidence="2">
    <location>
        <begin position="136"/>
        <end position="225"/>
    </location>
</feature>
<accession>A0A0P1MAU0</accession>
<dbReference type="InterPro" id="IPR003675">
    <property type="entry name" value="Rce1/LyrA-like_dom"/>
</dbReference>
<feature type="transmembrane region" description="Helical" evidence="1">
    <location>
        <begin position="6"/>
        <end position="25"/>
    </location>
</feature>
<feature type="transmembrane region" description="Helical" evidence="1">
    <location>
        <begin position="45"/>
        <end position="67"/>
    </location>
</feature>
<evidence type="ECO:0000259" key="2">
    <source>
        <dbReference type="Pfam" id="PF02517"/>
    </source>
</evidence>
<evidence type="ECO:0000313" key="3">
    <source>
        <dbReference type="EMBL" id="CUS86116.1"/>
    </source>
</evidence>
<dbReference type="PANTHER" id="PTHR43592">
    <property type="entry name" value="CAAX AMINO TERMINAL PROTEASE"/>
    <property type="match status" value="1"/>
</dbReference>
<dbReference type="RefSeq" id="WP_047133327.1">
    <property type="nucleotide sequence ID" value="NZ_CZVI01000010.1"/>
</dbReference>
<protein>
    <submittedName>
        <fullName evidence="4">CAAX protease self-immunity</fullName>
    </submittedName>
</protein>
<feature type="transmembrane region" description="Helical" evidence="1">
    <location>
        <begin position="87"/>
        <end position="108"/>
    </location>
</feature>
<accession>A0A0P1LV97</accession>
<reference evidence="3 6" key="1">
    <citation type="submission" date="2015-11" db="EMBL/GenBank/DDBJ databases">
        <authorList>
            <person name="Varghese N."/>
        </authorList>
    </citation>
    <scope>NUCLEOTIDE SEQUENCE [LARGE SCALE GENOMIC DNA]</scope>
    <source>
        <strain evidence="3 6">JGI-8</strain>
    </source>
</reference>
<feature type="transmembrane region" description="Helical" evidence="1">
    <location>
        <begin position="138"/>
        <end position="162"/>
    </location>
</feature>
<keyword evidence="4" id="KW-0378">Hydrolase</keyword>
<accession>A0A0P1P0N0</accession>
<evidence type="ECO:0000256" key="1">
    <source>
        <dbReference type="SAM" id="Phobius"/>
    </source>
</evidence>
<name>A0A0P1LV97_9BACT</name>
<accession>A0A0S4NE82</accession>
<dbReference type="GO" id="GO:0004175">
    <property type="term" value="F:endopeptidase activity"/>
    <property type="evidence" value="ECO:0007669"/>
    <property type="project" value="UniProtKB-ARBA"/>
</dbReference>
<dbReference type="Proteomes" id="UP000182200">
    <property type="component" value="Unassembled WGS sequence"/>
</dbReference>
<keyword evidence="4" id="KW-0645">Protease</keyword>
<accession>A0A0P1L838</accession>
<dbReference type="STRING" id="1633631.GCA_001442925_02147"/>